<dbReference type="RefSeq" id="WP_229991313.1">
    <property type="nucleotide sequence ID" value="NZ_JAJJMO010000001.1"/>
</dbReference>
<evidence type="ECO:0000313" key="1">
    <source>
        <dbReference type="EMBL" id="MCC9070747.1"/>
    </source>
</evidence>
<accession>A0ABS8MPR9</accession>
<organism evidence="1 2">
    <name type="scientific">Flavobacterium pisciphilum</name>
    <dbReference type="NCBI Taxonomy" id="2893755"/>
    <lineage>
        <taxon>Bacteria</taxon>
        <taxon>Pseudomonadati</taxon>
        <taxon>Bacteroidota</taxon>
        <taxon>Flavobacteriia</taxon>
        <taxon>Flavobacteriales</taxon>
        <taxon>Flavobacteriaceae</taxon>
        <taxon>Flavobacterium</taxon>
    </lineage>
</organism>
<dbReference type="Proteomes" id="UP001430919">
    <property type="component" value="Unassembled WGS sequence"/>
</dbReference>
<proteinExistence type="predicted"/>
<protein>
    <submittedName>
        <fullName evidence="1">PcfJ domain-containing protein</fullName>
    </submittedName>
</protein>
<reference evidence="1" key="1">
    <citation type="submission" date="2021-11" db="EMBL/GenBank/DDBJ databases">
        <title>Description of novel Flavobacterium species.</title>
        <authorList>
            <person name="Saticioglu I.B."/>
            <person name="Ay H."/>
            <person name="Altun S."/>
            <person name="Duman M."/>
        </authorList>
    </citation>
    <scope>NUCLEOTIDE SEQUENCE</scope>
    <source>
        <strain evidence="1">F-65</strain>
    </source>
</reference>
<dbReference type="EMBL" id="JAJJMO010000001">
    <property type="protein sequence ID" value="MCC9070747.1"/>
    <property type="molecule type" value="Genomic_DNA"/>
</dbReference>
<sequence>MLRWFKKDLNCASFVCPENLHEVHDKLVTKKGKTKKVI</sequence>
<evidence type="ECO:0000313" key="2">
    <source>
        <dbReference type="Proteomes" id="UP001430919"/>
    </source>
</evidence>
<comment type="caution">
    <text evidence="1">The sequence shown here is derived from an EMBL/GenBank/DDBJ whole genome shotgun (WGS) entry which is preliminary data.</text>
</comment>
<name>A0ABS8MPR9_9FLAO</name>
<gene>
    <name evidence="1" type="ORF">LNQ49_03915</name>
</gene>
<keyword evidence="2" id="KW-1185">Reference proteome</keyword>